<evidence type="ECO:0000259" key="3">
    <source>
        <dbReference type="Pfam" id="PF13356"/>
    </source>
</evidence>
<dbReference type="Proteomes" id="UP000251942">
    <property type="component" value="Unassembled WGS sequence"/>
</dbReference>
<evidence type="ECO:0000256" key="1">
    <source>
        <dbReference type="ARBA" id="ARBA00008857"/>
    </source>
</evidence>
<evidence type="ECO:0000256" key="2">
    <source>
        <dbReference type="ARBA" id="ARBA00022908"/>
    </source>
</evidence>
<reference evidence="4 5" key="1">
    <citation type="submission" date="2018-06" db="EMBL/GenBank/DDBJ databases">
        <authorList>
            <consortium name="Pathogen Informatics"/>
            <person name="Doyle S."/>
        </authorList>
    </citation>
    <scope>NUCLEOTIDE SEQUENCE [LARGE SCALE GENOMIC DNA]</scope>
    <source>
        <strain evidence="4 5">NCTC12022</strain>
    </source>
</reference>
<dbReference type="InterPro" id="IPR038488">
    <property type="entry name" value="Integrase_DNA-bd_sf"/>
</dbReference>
<dbReference type="InterPro" id="IPR050808">
    <property type="entry name" value="Phage_Integrase"/>
</dbReference>
<evidence type="ECO:0000313" key="5">
    <source>
        <dbReference type="Proteomes" id="UP000251942"/>
    </source>
</evidence>
<gene>
    <name evidence="4" type="ORF">NCTC12022_02981</name>
</gene>
<dbReference type="PANTHER" id="PTHR30629">
    <property type="entry name" value="PROPHAGE INTEGRASE"/>
    <property type="match status" value="1"/>
</dbReference>
<proteinExistence type="inferred from homology"/>
<accession>A0A2X1T0P8</accession>
<evidence type="ECO:0000313" key="4">
    <source>
        <dbReference type="EMBL" id="SPX62224.1"/>
    </source>
</evidence>
<dbReference type="EMBL" id="UASS01000037">
    <property type="protein sequence ID" value="SPX62224.1"/>
    <property type="molecule type" value="Genomic_DNA"/>
</dbReference>
<keyword evidence="2" id="KW-0229">DNA integration</keyword>
<name>A0A2X1T0P8_9GAMM</name>
<organism evidence="4 5">
    <name type="scientific">Legionella feeleii</name>
    <dbReference type="NCBI Taxonomy" id="453"/>
    <lineage>
        <taxon>Bacteria</taxon>
        <taxon>Pseudomonadati</taxon>
        <taxon>Pseudomonadota</taxon>
        <taxon>Gammaproteobacteria</taxon>
        <taxon>Legionellales</taxon>
        <taxon>Legionellaceae</taxon>
        <taxon>Legionella</taxon>
    </lineage>
</organism>
<dbReference type="InterPro" id="IPR025166">
    <property type="entry name" value="Integrase_DNA_bind_dom"/>
</dbReference>
<dbReference type="AlphaFoldDB" id="A0A2X1T0P8"/>
<dbReference type="Pfam" id="PF13356">
    <property type="entry name" value="Arm-DNA-bind_3"/>
    <property type="match status" value="1"/>
</dbReference>
<feature type="domain" description="Integrase DNA-binding" evidence="3">
    <location>
        <begin position="2"/>
        <end position="59"/>
    </location>
</feature>
<dbReference type="RefSeq" id="WP_112854859.1">
    <property type="nucleotide sequence ID" value="NZ_LNYB01000085.1"/>
</dbReference>
<dbReference type="Gene3D" id="3.30.160.390">
    <property type="entry name" value="Integrase, DNA-binding domain"/>
    <property type="match status" value="1"/>
</dbReference>
<protein>
    <submittedName>
        <fullName evidence="4">Phage-related integrase</fullName>
    </submittedName>
</protein>
<sequence length="89" mass="10355">MLTDLKIQRLKIESKTKRYADRDGLSLEVRASGKKVFLFRFQWNQKPQTITVGHYPSLSELLSILVYEQNIIKRPSSPIVQQPALRLQT</sequence>
<dbReference type="GO" id="GO:0015074">
    <property type="term" value="P:DNA integration"/>
    <property type="evidence" value="ECO:0007669"/>
    <property type="project" value="UniProtKB-KW"/>
</dbReference>
<dbReference type="PANTHER" id="PTHR30629:SF2">
    <property type="entry name" value="PROPHAGE INTEGRASE INTS-RELATED"/>
    <property type="match status" value="1"/>
</dbReference>
<comment type="similarity">
    <text evidence="1">Belongs to the 'phage' integrase family.</text>
</comment>